<dbReference type="PANTHER" id="PTHR39515:SF2">
    <property type="entry name" value="HTH-TYPE TRANSCRIPTIONAL REGULATOR RV0880"/>
    <property type="match status" value="1"/>
</dbReference>
<gene>
    <name evidence="2" type="ORF">ACFFPI_01140</name>
</gene>
<dbReference type="InterPro" id="IPR052526">
    <property type="entry name" value="HTH-type_Bedaq_tolerance"/>
</dbReference>
<dbReference type="SMART" id="SM00347">
    <property type="entry name" value="HTH_MARR"/>
    <property type="match status" value="1"/>
</dbReference>
<dbReference type="PANTHER" id="PTHR39515">
    <property type="entry name" value="CONSERVED PROTEIN"/>
    <property type="match status" value="1"/>
</dbReference>
<evidence type="ECO:0000313" key="3">
    <source>
        <dbReference type="Proteomes" id="UP001589536"/>
    </source>
</evidence>
<dbReference type="EMBL" id="JBHMBH010000006">
    <property type="protein sequence ID" value="MFB9712761.1"/>
    <property type="molecule type" value="Genomic_DNA"/>
</dbReference>
<dbReference type="InterPro" id="IPR036390">
    <property type="entry name" value="WH_DNA-bd_sf"/>
</dbReference>
<dbReference type="InterPro" id="IPR036388">
    <property type="entry name" value="WH-like_DNA-bd_sf"/>
</dbReference>
<reference evidence="2 3" key="1">
    <citation type="submission" date="2024-09" db="EMBL/GenBank/DDBJ databases">
        <authorList>
            <person name="Sun Q."/>
            <person name="Mori K."/>
        </authorList>
    </citation>
    <scope>NUCLEOTIDE SEQUENCE [LARGE SCALE GENOMIC DNA]</scope>
    <source>
        <strain evidence="2 3">JCM 13519</strain>
    </source>
</reference>
<evidence type="ECO:0000259" key="1">
    <source>
        <dbReference type="PROSITE" id="PS50995"/>
    </source>
</evidence>
<dbReference type="Gene3D" id="1.10.287.100">
    <property type="match status" value="1"/>
</dbReference>
<dbReference type="Pfam" id="PF12802">
    <property type="entry name" value="MarR_2"/>
    <property type="match status" value="1"/>
</dbReference>
<comment type="caution">
    <text evidence="2">The sequence shown here is derived from an EMBL/GenBank/DDBJ whole genome shotgun (WGS) entry which is preliminary data.</text>
</comment>
<sequence length="139" mass="15593">MTELMAHSFFETLHPLLRRLNTERTLSPGKIGVLRHLTEHGRATTTELAAAGHVSPQGISLAVRELDRLGLVVKIPDSEDRRRIWIELTEAGRQRLLQESSSGREWLARAINEKLTPQERTTLEAAIPVLQKLGSETLT</sequence>
<dbReference type="SUPFAM" id="SSF46785">
    <property type="entry name" value="Winged helix' DNA-binding domain"/>
    <property type="match status" value="1"/>
</dbReference>
<accession>A0ABV5UJQ7</accession>
<evidence type="ECO:0000313" key="2">
    <source>
        <dbReference type="EMBL" id="MFB9712761.1"/>
    </source>
</evidence>
<organism evidence="2 3">
    <name type="scientific">Arthrobacter methylotrophus</name>
    <dbReference type="NCBI Taxonomy" id="121291"/>
    <lineage>
        <taxon>Bacteria</taxon>
        <taxon>Bacillati</taxon>
        <taxon>Actinomycetota</taxon>
        <taxon>Actinomycetes</taxon>
        <taxon>Micrococcales</taxon>
        <taxon>Micrococcaceae</taxon>
        <taxon>Arthrobacter</taxon>
    </lineage>
</organism>
<dbReference type="Gene3D" id="1.10.10.10">
    <property type="entry name" value="Winged helix-like DNA-binding domain superfamily/Winged helix DNA-binding domain"/>
    <property type="match status" value="1"/>
</dbReference>
<name>A0ABV5UJQ7_9MICC</name>
<dbReference type="Proteomes" id="UP001589536">
    <property type="component" value="Unassembled WGS sequence"/>
</dbReference>
<proteinExistence type="predicted"/>
<protein>
    <submittedName>
        <fullName evidence="2">MarR family winged helix-turn-helix transcriptional regulator</fullName>
    </submittedName>
</protein>
<keyword evidence="3" id="KW-1185">Reference proteome</keyword>
<dbReference type="PROSITE" id="PS50995">
    <property type="entry name" value="HTH_MARR_2"/>
    <property type="match status" value="1"/>
</dbReference>
<dbReference type="RefSeq" id="WP_345049563.1">
    <property type="nucleotide sequence ID" value="NZ_BAABED010000001.1"/>
</dbReference>
<dbReference type="InterPro" id="IPR000835">
    <property type="entry name" value="HTH_MarR-typ"/>
</dbReference>
<feature type="domain" description="HTH marR-type" evidence="1">
    <location>
        <begin position="1"/>
        <end position="132"/>
    </location>
</feature>